<organism evidence="1 2">
    <name type="scientific">Trichinella zimbabwensis</name>
    <dbReference type="NCBI Taxonomy" id="268475"/>
    <lineage>
        <taxon>Eukaryota</taxon>
        <taxon>Metazoa</taxon>
        <taxon>Ecdysozoa</taxon>
        <taxon>Nematoda</taxon>
        <taxon>Enoplea</taxon>
        <taxon>Dorylaimia</taxon>
        <taxon>Trichinellida</taxon>
        <taxon>Trichinellidae</taxon>
        <taxon>Trichinella</taxon>
    </lineage>
</organism>
<evidence type="ECO:0000313" key="2">
    <source>
        <dbReference type="Proteomes" id="UP000055024"/>
    </source>
</evidence>
<dbReference type="AlphaFoldDB" id="A0A0V1G7V8"/>
<name>A0A0V1G7V8_9BILA</name>
<comment type="caution">
    <text evidence="1">The sequence shown here is derived from an EMBL/GenBank/DDBJ whole genome shotgun (WGS) entry which is preliminary data.</text>
</comment>
<proteinExistence type="predicted"/>
<dbReference type="EMBL" id="JYDP01005437">
    <property type="protein sequence ID" value="KRY94178.1"/>
    <property type="molecule type" value="Genomic_DNA"/>
</dbReference>
<reference evidence="1 2" key="1">
    <citation type="submission" date="2015-01" db="EMBL/GenBank/DDBJ databases">
        <title>Evolution of Trichinella species and genotypes.</title>
        <authorList>
            <person name="Korhonen P.K."/>
            <person name="Edoardo P."/>
            <person name="Giuseppe L.R."/>
            <person name="Gasser R.B."/>
        </authorList>
    </citation>
    <scope>NUCLEOTIDE SEQUENCE [LARGE SCALE GENOMIC DNA]</scope>
    <source>
        <strain evidence="1">ISS1029</strain>
    </source>
</reference>
<keyword evidence="2" id="KW-1185">Reference proteome</keyword>
<accession>A0A0V1G7V8</accession>
<gene>
    <name evidence="1" type="ORF">T11_11167</name>
</gene>
<sequence>MRAKLFKGKPPLVRQNSGGVDFVERKRHGGENTARGGNIWGSYCGENGTWRKNACKVV</sequence>
<dbReference type="Proteomes" id="UP000055024">
    <property type="component" value="Unassembled WGS sequence"/>
</dbReference>
<evidence type="ECO:0000313" key="1">
    <source>
        <dbReference type="EMBL" id="KRY94178.1"/>
    </source>
</evidence>
<protein>
    <submittedName>
        <fullName evidence="1">Uncharacterized protein</fullName>
    </submittedName>
</protein>